<dbReference type="InterPro" id="IPR029044">
    <property type="entry name" value="Nucleotide-diphossugar_trans"/>
</dbReference>
<dbReference type="Proteomes" id="UP001595696">
    <property type="component" value="Unassembled WGS sequence"/>
</dbReference>
<accession>A0ABV8DYT3</accession>
<dbReference type="SUPFAM" id="SSF53448">
    <property type="entry name" value="Nucleotide-diphospho-sugar transferases"/>
    <property type="match status" value="1"/>
</dbReference>
<reference evidence="7" key="1">
    <citation type="journal article" date="2019" name="Int. J. Syst. Evol. Microbiol.">
        <title>The Global Catalogue of Microorganisms (GCM) 10K type strain sequencing project: providing services to taxonomists for standard genome sequencing and annotation.</title>
        <authorList>
            <consortium name="The Broad Institute Genomics Platform"/>
            <consortium name="The Broad Institute Genome Sequencing Center for Infectious Disease"/>
            <person name="Wu L."/>
            <person name="Ma J."/>
        </authorList>
    </citation>
    <scope>NUCLEOTIDE SEQUENCE [LARGE SCALE GENOMIC DNA]</scope>
    <source>
        <strain evidence="7">CGMCC 4.7330</strain>
    </source>
</reference>
<dbReference type="RefSeq" id="WP_378615016.1">
    <property type="nucleotide sequence ID" value="NZ_JBHSAX010000019.1"/>
</dbReference>
<gene>
    <name evidence="6" type="ORF">ACFO0B_25035</name>
</gene>
<sequence length="278" mass="29728">MRTAVITLCGGRLPHLRNQLRGIELGTLRPDVHVVVALGDPAVTTALADHPAHVVEFDCTAPLPLATARNLGAEAALAAGAEVLIFLDVDCVPGPELVARYRELAASGERALWCGPVTYLPAAPPGGYDLERLAAERAPHPVRPDPGPGAVLRDGDHDLFWSLSFALTAGTWRTIGGFHPGYRGYGGEDTDFGAAAAAAGVPLHWAGGADAYHQHHPVSDPPVEHLADILANATRFHRRWGRWPMTGWLRAFADAGLAEYDPARDTWTRVHRELAGTP</sequence>
<name>A0ABV8DYT3_9NOCA</name>
<evidence type="ECO:0000313" key="7">
    <source>
        <dbReference type="Proteomes" id="UP001595696"/>
    </source>
</evidence>
<organism evidence="6 7">
    <name type="scientific">Nocardia jiangsuensis</name>
    <dbReference type="NCBI Taxonomy" id="1691563"/>
    <lineage>
        <taxon>Bacteria</taxon>
        <taxon>Bacillati</taxon>
        <taxon>Actinomycetota</taxon>
        <taxon>Actinomycetes</taxon>
        <taxon>Mycobacteriales</taxon>
        <taxon>Nocardiaceae</taxon>
        <taxon>Nocardia</taxon>
    </lineage>
</organism>
<keyword evidence="4 6" id="KW-0808">Transferase</keyword>
<dbReference type="EMBL" id="JBHSAX010000019">
    <property type="protein sequence ID" value="MFC3965266.1"/>
    <property type="molecule type" value="Genomic_DNA"/>
</dbReference>
<feature type="domain" description="Galactosyltransferase C-terminal" evidence="5">
    <location>
        <begin position="164"/>
        <end position="204"/>
    </location>
</feature>
<dbReference type="InterPro" id="IPR027791">
    <property type="entry name" value="Galactosyl_T_C"/>
</dbReference>
<evidence type="ECO:0000256" key="3">
    <source>
        <dbReference type="ARBA" id="ARBA00022676"/>
    </source>
</evidence>
<dbReference type="Gene3D" id="3.90.550.10">
    <property type="entry name" value="Spore Coat Polysaccharide Biosynthesis Protein SpsA, Chain A"/>
    <property type="match status" value="1"/>
</dbReference>
<evidence type="ECO:0000256" key="4">
    <source>
        <dbReference type="ARBA" id="ARBA00022679"/>
    </source>
</evidence>
<evidence type="ECO:0000256" key="2">
    <source>
        <dbReference type="ARBA" id="ARBA00006739"/>
    </source>
</evidence>
<dbReference type="GO" id="GO:0016757">
    <property type="term" value="F:glycosyltransferase activity"/>
    <property type="evidence" value="ECO:0007669"/>
    <property type="project" value="UniProtKB-KW"/>
</dbReference>
<comment type="pathway">
    <text evidence="1">Cell wall biogenesis; cell wall polysaccharide biosynthesis.</text>
</comment>
<evidence type="ECO:0000259" key="5">
    <source>
        <dbReference type="Pfam" id="PF02709"/>
    </source>
</evidence>
<evidence type="ECO:0000313" key="6">
    <source>
        <dbReference type="EMBL" id="MFC3965266.1"/>
    </source>
</evidence>
<keyword evidence="7" id="KW-1185">Reference proteome</keyword>
<dbReference type="Pfam" id="PF02709">
    <property type="entry name" value="Glyco_transf_7C"/>
    <property type="match status" value="1"/>
</dbReference>
<dbReference type="PANTHER" id="PTHR43179">
    <property type="entry name" value="RHAMNOSYLTRANSFERASE WBBL"/>
    <property type="match status" value="1"/>
</dbReference>
<dbReference type="EC" id="2.4.-.-" evidence="6"/>
<comment type="caution">
    <text evidence="6">The sequence shown here is derived from an EMBL/GenBank/DDBJ whole genome shotgun (WGS) entry which is preliminary data.</text>
</comment>
<protein>
    <submittedName>
        <fullName evidence="6">Glycosyltransferase family 2 protein</fullName>
        <ecNumber evidence="6">2.4.-.-</ecNumber>
    </submittedName>
</protein>
<dbReference type="PANTHER" id="PTHR43179:SF12">
    <property type="entry name" value="GALACTOFURANOSYLTRANSFERASE GLFT2"/>
    <property type="match status" value="1"/>
</dbReference>
<evidence type="ECO:0000256" key="1">
    <source>
        <dbReference type="ARBA" id="ARBA00004776"/>
    </source>
</evidence>
<comment type="similarity">
    <text evidence="2">Belongs to the glycosyltransferase 2 family.</text>
</comment>
<keyword evidence="3 6" id="KW-0328">Glycosyltransferase</keyword>
<proteinExistence type="inferred from homology"/>